<organism evidence="1 2">
    <name type="scientific">Pseudoalteromonas atlantica</name>
    <name type="common">Alteromonas atlantica</name>
    <dbReference type="NCBI Taxonomy" id="288"/>
    <lineage>
        <taxon>Bacteria</taxon>
        <taxon>Pseudomonadati</taxon>
        <taxon>Pseudomonadota</taxon>
        <taxon>Gammaproteobacteria</taxon>
        <taxon>Alteromonadales</taxon>
        <taxon>Pseudoalteromonadaceae</taxon>
        <taxon>Pseudoalteromonas</taxon>
    </lineage>
</organism>
<gene>
    <name evidence="1" type="ORF">PAT01_30760</name>
</gene>
<evidence type="ECO:0000313" key="2">
    <source>
        <dbReference type="Proteomes" id="UP000321189"/>
    </source>
</evidence>
<keyword evidence="2" id="KW-1185">Reference proteome</keyword>
<comment type="caution">
    <text evidence="1">The sequence shown here is derived from an EMBL/GenBank/DDBJ whole genome shotgun (WGS) entry which is preliminary data.</text>
</comment>
<reference evidence="1 2" key="1">
    <citation type="submission" date="2019-07" db="EMBL/GenBank/DDBJ databases">
        <title>Whole genome shotgun sequence of Pseudoalteromonas atlantica NBRC 103033.</title>
        <authorList>
            <person name="Hosoyama A."/>
            <person name="Uohara A."/>
            <person name="Ohji S."/>
            <person name="Ichikawa N."/>
        </authorList>
    </citation>
    <scope>NUCLEOTIDE SEQUENCE [LARGE SCALE GENOMIC DNA]</scope>
    <source>
        <strain evidence="1 2">NBRC 103033</strain>
    </source>
</reference>
<accession>A0ABQ0UH53</accession>
<proteinExistence type="predicted"/>
<protein>
    <submittedName>
        <fullName evidence="1">Uncharacterized protein</fullName>
    </submittedName>
</protein>
<dbReference type="Proteomes" id="UP000321189">
    <property type="component" value="Unassembled WGS sequence"/>
</dbReference>
<dbReference type="EMBL" id="BJUT01000044">
    <property type="protein sequence ID" value="GEK77772.1"/>
    <property type="molecule type" value="Genomic_DNA"/>
</dbReference>
<name>A0ABQ0UH53_PSEAF</name>
<sequence>MIPYSIPSYERRVFISFNGAHAWLQSHEYKLDTPFILVKFKLFKKVKSKK</sequence>
<evidence type="ECO:0000313" key="1">
    <source>
        <dbReference type="EMBL" id="GEK77772.1"/>
    </source>
</evidence>